<dbReference type="InterPro" id="IPR001387">
    <property type="entry name" value="Cro/C1-type_HTH"/>
</dbReference>
<organism evidence="2 3">
    <name type="scientific">Nocardia coubleae</name>
    <dbReference type="NCBI Taxonomy" id="356147"/>
    <lineage>
        <taxon>Bacteria</taxon>
        <taxon>Bacillati</taxon>
        <taxon>Actinomycetota</taxon>
        <taxon>Actinomycetes</taxon>
        <taxon>Mycobacteriales</taxon>
        <taxon>Nocardiaceae</taxon>
        <taxon>Nocardia</taxon>
    </lineage>
</organism>
<dbReference type="SMART" id="SM00530">
    <property type="entry name" value="HTH_XRE"/>
    <property type="match status" value="2"/>
</dbReference>
<dbReference type="InterPro" id="IPR010982">
    <property type="entry name" value="Lambda_DNA-bd_dom_sf"/>
</dbReference>
<name>A0A846W515_9NOCA</name>
<dbReference type="RefSeq" id="WP_157104796.1">
    <property type="nucleotide sequence ID" value="NZ_JAAXOM010000003.1"/>
</dbReference>
<keyword evidence="3" id="KW-1185">Reference proteome</keyword>
<evidence type="ECO:0000259" key="1">
    <source>
        <dbReference type="SMART" id="SM00530"/>
    </source>
</evidence>
<dbReference type="CDD" id="cd00093">
    <property type="entry name" value="HTH_XRE"/>
    <property type="match status" value="1"/>
</dbReference>
<feature type="domain" description="HTH cro/C1-type" evidence="1">
    <location>
        <begin position="178"/>
        <end position="233"/>
    </location>
</feature>
<dbReference type="AlphaFoldDB" id="A0A846W515"/>
<evidence type="ECO:0000313" key="2">
    <source>
        <dbReference type="EMBL" id="NKX88175.1"/>
    </source>
</evidence>
<comment type="caution">
    <text evidence="2">The sequence shown here is derived from an EMBL/GenBank/DDBJ whole genome shotgun (WGS) entry which is preliminary data.</text>
</comment>
<dbReference type="Pfam" id="PF13560">
    <property type="entry name" value="HTH_31"/>
    <property type="match status" value="1"/>
</dbReference>
<sequence length="444" mass="48711">MDGFGDWERLAGRVIARRTELGMPTRQDLAQKAGLSYRLLGDLERGTRPVSEGSLAIVEQVLGWQPGSSKRILEGGEPRLAIDGPPVSAIADGLAVGQRTDASPTADRALDEAYRFASTMVKSGDDSAVSRFGEFLGDIGHSLVVSASGELDLAADGEVGPTASSLQPTVLRIALGRYLFDVRNKNGIGLNEIGDHLGCTEKSLSDVENGTAKFGRRWVRRALTAYGIGDPKIHREFDELAMTADRSGWWTGYVDKLPEWFESYIVLERFSDRICTFESPHIPGLLRTPEYARSVIRESMSVGVKRRVSVAMHRQQVLVRSGGLSLWALVDEAALYRSPEGADMQEQIQYLIDIGQRDNVTLQVLPVSSYPPSNPGPFTLLSLPLDGNPDVVYIEEFTSAIYIDRAREVDQYRQLFNSIAESAYSPEETTEFLQGLLSANGTGH</sequence>
<accession>A0A846W515</accession>
<reference evidence="2 3" key="1">
    <citation type="submission" date="2020-04" db="EMBL/GenBank/DDBJ databases">
        <title>MicrobeNet Type strains.</title>
        <authorList>
            <person name="Nicholson A.C."/>
        </authorList>
    </citation>
    <scope>NUCLEOTIDE SEQUENCE [LARGE SCALE GENOMIC DNA]</scope>
    <source>
        <strain evidence="2 3">DSM 44960</strain>
    </source>
</reference>
<dbReference type="Gene3D" id="1.10.260.40">
    <property type="entry name" value="lambda repressor-like DNA-binding domains"/>
    <property type="match status" value="1"/>
</dbReference>
<dbReference type="EMBL" id="JAAXOM010000003">
    <property type="protein sequence ID" value="NKX88175.1"/>
    <property type="molecule type" value="Genomic_DNA"/>
</dbReference>
<evidence type="ECO:0000313" key="3">
    <source>
        <dbReference type="Proteomes" id="UP000572007"/>
    </source>
</evidence>
<dbReference type="Proteomes" id="UP000572007">
    <property type="component" value="Unassembled WGS sequence"/>
</dbReference>
<dbReference type="GO" id="GO:0003677">
    <property type="term" value="F:DNA binding"/>
    <property type="evidence" value="ECO:0007669"/>
    <property type="project" value="InterPro"/>
</dbReference>
<gene>
    <name evidence="2" type="ORF">HGA10_12740</name>
</gene>
<dbReference type="SUPFAM" id="SSF47413">
    <property type="entry name" value="lambda repressor-like DNA-binding domains"/>
    <property type="match status" value="2"/>
</dbReference>
<proteinExistence type="predicted"/>
<protein>
    <submittedName>
        <fullName evidence="2">XRE family transcriptional regulator</fullName>
    </submittedName>
</protein>
<dbReference type="InterPro" id="IPR043917">
    <property type="entry name" value="DUF5753"/>
</dbReference>
<dbReference type="Pfam" id="PF19054">
    <property type="entry name" value="DUF5753"/>
    <property type="match status" value="1"/>
</dbReference>
<feature type="domain" description="HTH cro/C1-type" evidence="1">
    <location>
        <begin position="13"/>
        <end position="69"/>
    </location>
</feature>